<gene>
    <name evidence="1" type="ORF">CTA1_3980</name>
</gene>
<proteinExistence type="predicted"/>
<organism evidence="1 2">
    <name type="scientific">Colletotrichum tanaceti</name>
    <dbReference type="NCBI Taxonomy" id="1306861"/>
    <lineage>
        <taxon>Eukaryota</taxon>
        <taxon>Fungi</taxon>
        <taxon>Dikarya</taxon>
        <taxon>Ascomycota</taxon>
        <taxon>Pezizomycotina</taxon>
        <taxon>Sordariomycetes</taxon>
        <taxon>Hypocreomycetidae</taxon>
        <taxon>Glomerellales</taxon>
        <taxon>Glomerellaceae</taxon>
        <taxon>Colletotrichum</taxon>
        <taxon>Colletotrichum destructivum species complex</taxon>
    </lineage>
</organism>
<dbReference type="STRING" id="1306861.A0A4V6DHE0"/>
<sequence length="206" mass="22825">MKVAGTPIQADCQRQHSSLSPIIPHRTSIPPPWLLTTVSTTQLVNLVQIQGIFSYTVTAGSNKSKIFQFRIQDSSIDMGTMNLAKTRSTVTDLASYSDLCEMNLLVDPETGNITGIHYYDNRRELKHLFWQTFLEQTRNSSEIDLQFVWAARMIGLFCQYGFIVEGKVVKGVVDLSDASSSLAYLDAFCTTDDWAPGAQAGSFALA</sequence>
<evidence type="ECO:0000313" key="2">
    <source>
        <dbReference type="Proteomes" id="UP000310108"/>
    </source>
</evidence>
<accession>A0A4V6DHE0</accession>
<dbReference type="AlphaFoldDB" id="A0A4V6DHE0"/>
<dbReference type="EMBL" id="PJEX01000120">
    <property type="protein sequence ID" value="TKW54836.1"/>
    <property type="molecule type" value="Genomic_DNA"/>
</dbReference>
<dbReference type="Proteomes" id="UP000310108">
    <property type="component" value="Unassembled WGS sequence"/>
</dbReference>
<comment type="caution">
    <text evidence="1">The sequence shown here is derived from an EMBL/GenBank/DDBJ whole genome shotgun (WGS) entry which is preliminary data.</text>
</comment>
<name>A0A4V6DHE0_9PEZI</name>
<reference evidence="1 2" key="1">
    <citation type="journal article" date="2019" name="PLoS ONE">
        <title>Comparative genome analysis indicates high evolutionary potential of pathogenicity genes in Colletotrichum tanaceti.</title>
        <authorList>
            <person name="Lelwala R.V."/>
            <person name="Korhonen P.K."/>
            <person name="Young N.D."/>
            <person name="Scott J.B."/>
            <person name="Ades P.A."/>
            <person name="Gasser R.B."/>
            <person name="Taylor P.W.J."/>
        </authorList>
    </citation>
    <scope>NUCLEOTIDE SEQUENCE [LARGE SCALE GENOMIC DNA]</scope>
    <source>
        <strain evidence="1">BRIP57314</strain>
    </source>
</reference>
<keyword evidence="2" id="KW-1185">Reference proteome</keyword>
<evidence type="ECO:0000313" key="1">
    <source>
        <dbReference type="EMBL" id="TKW54836.1"/>
    </source>
</evidence>
<protein>
    <submittedName>
        <fullName evidence="1">Uncharacterized protein</fullName>
    </submittedName>
</protein>